<keyword evidence="1" id="KW-0812">Transmembrane</keyword>
<feature type="transmembrane region" description="Helical" evidence="1">
    <location>
        <begin position="36"/>
        <end position="56"/>
    </location>
</feature>
<keyword evidence="1" id="KW-0472">Membrane</keyword>
<evidence type="ECO:0000313" key="2">
    <source>
        <dbReference type="EMBL" id="RKS82805.1"/>
    </source>
</evidence>
<reference evidence="2 3" key="1">
    <citation type="submission" date="2018-10" db="EMBL/GenBank/DDBJ databases">
        <title>Genomic Encyclopedia of Archaeal and Bacterial Type Strains, Phase II (KMG-II): from individual species to whole genera.</title>
        <authorList>
            <person name="Goeker M."/>
        </authorList>
    </citation>
    <scope>NUCLEOTIDE SEQUENCE [LARGE SCALE GENOMIC DNA]</scope>
    <source>
        <strain evidence="2 3">DSM 11927</strain>
    </source>
</reference>
<keyword evidence="3" id="KW-1185">Reference proteome</keyword>
<accession>A0A495R652</accession>
<evidence type="ECO:0000256" key="1">
    <source>
        <dbReference type="SAM" id="Phobius"/>
    </source>
</evidence>
<evidence type="ECO:0000313" key="3">
    <source>
        <dbReference type="Proteomes" id="UP000268233"/>
    </source>
</evidence>
<name>A0A495R652_9EURY</name>
<gene>
    <name evidence="2" type="ORF">BDK61_2127</name>
</gene>
<proteinExistence type="predicted"/>
<protein>
    <submittedName>
        <fullName evidence="2">Uncharacterized protein</fullName>
    </submittedName>
</protein>
<sequence length="96" mass="10051">MPDCLTHRDTSPPRPFIDPATGEIDRAQILSEAMPLAKLIGVFVAGSLPLYAIAFFGAENSVLGVVLALLGNFILAIGAGVVLMYVLARGIRLAGD</sequence>
<organism evidence="2 3">
    <name type="scientific">Haloarcula quadrata</name>
    <dbReference type="NCBI Taxonomy" id="182779"/>
    <lineage>
        <taxon>Archaea</taxon>
        <taxon>Methanobacteriati</taxon>
        <taxon>Methanobacteriota</taxon>
        <taxon>Stenosarchaea group</taxon>
        <taxon>Halobacteria</taxon>
        <taxon>Halobacteriales</taxon>
        <taxon>Haloarculaceae</taxon>
        <taxon>Haloarcula</taxon>
    </lineage>
</organism>
<feature type="transmembrane region" description="Helical" evidence="1">
    <location>
        <begin position="62"/>
        <end position="88"/>
    </location>
</feature>
<dbReference type="EMBL" id="RBWW01000001">
    <property type="protein sequence ID" value="RKS82805.1"/>
    <property type="molecule type" value="Genomic_DNA"/>
</dbReference>
<dbReference type="AlphaFoldDB" id="A0A495R652"/>
<keyword evidence="1" id="KW-1133">Transmembrane helix</keyword>
<dbReference type="Proteomes" id="UP000268233">
    <property type="component" value="Unassembled WGS sequence"/>
</dbReference>
<comment type="caution">
    <text evidence="2">The sequence shown here is derived from an EMBL/GenBank/DDBJ whole genome shotgun (WGS) entry which is preliminary data.</text>
</comment>